<dbReference type="CDD" id="cd11790">
    <property type="entry name" value="SH3_Amphiphysin"/>
    <property type="match status" value="1"/>
</dbReference>
<proteinExistence type="predicted"/>
<dbReference type="PROSITE" id="PS50002">
    <property type="entry name" value="SH3"/>
    <property type="match status" value="1"/>
</dbReference>
<accession>A0A7R8ZKP2</accession>
<dbReference type="GO" id="GO:0005543">
    <property type="term" value="F:phospholipid binding"/>
    <property type="evidence" value="ECO:0007669"/>
    <property type="project" value="TreeGrafter"/>
</dbReference>
<dbReference type="Gene3D" id="2.30.30.40">
    <property type="entry name" value="SH3 Domains"/>
    <property type="match status" value="1"/>
</dbReference>
<gene>
    <name evidence="2" type="ORF">CTOB1V02_LOCUS1619</name>
</gene>
<evidence type="ECO:0000256" key="1">
    <source>
        <dbReference type="SAM" id="MobiDB-lite"/>
    </source>
</evidence>
<dbReference type="GO" id="GO:0005886">
    <property type="term" value="C:plasma membrane"/>
    <property type="evidence" value="ECO:0007669"/>
    <property type="project" value="TreeGrafter"/>
</dbReference>
<dbReference type="SMART" id="SM00326">
    <property type="entry name" value="SH3"/>
    <property type="match status" value="1"/>
</dbReference>
<dbReference type="EMBL" id="OB660233">
    <property type="protein sequence ID" value="CAD7223639.1"/>
    <property type="molecule type" value="Genomic_DNA"/>
</dbReference>
<sequence length="200" mass="21821">MGCYMRILSNIFGFPPGCVMVRSTVRGEVSFSGSIGKQGPRGTSVVSTGGTGEEFHSVRSKPLPGEVCASAQPELTPVCRLFPLGFPLPLSCTCAGGSSPEGRHRTNGHSLPRDERRTEAVYDIPQGATTENLPPGVLYQVRATYRYQKEDVDELSFDIGEIINVVEYDDIEDQEEGWLMGVKENTGEKGLFPANFTRPM</sequence>
<dbReference type="FunFam" id="2.30.30.40:FF:000172">
    <property type="entry name" value="Amphiphysin, isoform B"/>
    <property type="match status" value="1"/>
</dbReference>
<dbReference type="PANTHER" id="PTHR46514">
    <property type="entry name" value="AMPHIPHYSIN"/>
    <property type="match status" value="1"/>
</dbReference>
<feature type="region of interest" description="Disordered" evidence="1">
    <location>
        <begin position="32"/>
        <end position="55"/>
    </location>
</feature>
<dbReference type="AlphaFoldDB" id="A0A7R8ZKP2"/>
<dbReference type="InterPro" id="IPR003005">
    <property type="entry name" value="Amphiphysin"/>
</dbReference>
<dbReference type="Pfam" id="PF14604">
    <property type="entry name" value="SH3_9"/>
    <property type="match status" value="1"/>
</dbReference>
<name>A0A7R8ZKP2_9CRUS</name>
<dbReference type="InterPro" id="IPR001452">
    <property type="entry name" value="SH3_domain"/>
</dbReference>
<reference evidence="2" key="1">
    <citation type="submission" date="2020-11" db="EMBL/GenBank/DDBJ databases">
        <authorList>
            <person name="Tran Van P."/>
        </authorList>
    </citation>
    <scope>NUCLEOTIDE SEQUENCE</scope>
</reference>
<dbReference type="PANTHER" id="PTHR46514:SF3">
    <property type="entry name" value="AMPHIPHYSIN"/>
    <property type="match status" value="1"/>
</dbReference>
<dbReference type="InterPro" id="IPR036028">
    <property type="entry name" value="SH3-like_dom_sf"/>
</dbReference>
<protein>
    <submittedName>
        <fullName evidence="2">Uncharacterized protein</fullName>
    </submittedName>
</protein>
<organism evidence="2">
    <name type="scientific">Cyprideis torosa</name>
    <dbReference type="NCBI Taxonomy" id="163714"/>
    <lineage>
        <taxon>Eukaryota</taxon>
        <taxon>Metazoa</taxon>
        <taxon>Ecdysozoa</taxon>
        <taxon>Arthropoda</taxon>
        <taxon>Crustacea</taxon>
        <taxon>Oligostraca</taxon>
        <taxon>Ostracoda</taxon>
        <taxon>Podocopa</taxon>
        <taxon>Podocopida</taxon>
        <taxon>Cytherocopina</taxon>
        <taxon>Cytheroidea</taxon>
        <taxon>Cytherideidae</taxon>
        <taxon>Cyprideis</taxon>
    </lineage>
</organism>
<dbReference type="OrthoDB" id="446293at2759"/>
<evidence type="ECO:0000313" key="2">
    <source>
        <dbReference type="EMBL" id="CAD7223639.1"/>
    </source>
</evidence>
<dbReference type="PRINTS" id="PR00452">
    <property type="entry name" value="SH3DOMAIN"/>
</dbReference>
<dbReference type="SUPFAM" id="SSF50044">
    <property type="entry name" value="SH3-domain"/>
    <property type="match status" value="1"/>
</dbReference>